<sequence length="749" mass="81304">MTPSVRILTLIYAGPPADRLPPDHPWQQFDALGRTLRRHLPGATAAVFARPEIAVDGSGTVTWTSELPGQPRPLTDLPDEEQAAARRILDDHLNAISHLADELTRREPEDPEPARLLIRAIVYPGDEAVYVIGGAPVLISWGGTDPGRPPHAAGASDPATVPPAPRRPAWILPLLGLIAFATLGLGLALGVWLWQLEETEQGLREDLDAALANQCDPAAPLLEIASRLERIDREDARYADIRMAVLTEIGICEEAALFTERLATEPPCDHLPALDEELAFYDLEREPFRALKAELDRRISACARVDGLAQRLDAVAGDCLAVAELEREIATLDAPRSEIAALRIGLDRALAACRLAETLGPRLTEVSTDCTALRTLARETAPAFVELDASRPPLSEIRRGLDEALARCDLADHLEGELARSQDDCLVLAGLDETLSRHDPEREPLAAVSERLAIALRQCADLNDLEQGFAEANGDCDRLQALADGLDAYRNNLRFLDIRTRLAPELQLCSEADALEEQIAAIGGDCAKARELAASLAEKGDPRFAKARDALKAPIADCDRIDRYTRRLAEAGTDCTRLVALERDLKRESAPTLRPVRVELGERIGPCRPPPPKPVVAQAPPKAPPPEIKISTKSPAPPPTPKDSGSFAMRGECTGRLTIDPTSGWDGDRVRHIVTIDPPASERVARVTSTNPGCRNCALRKIGRNTWRGDLFYGCRGRGIVQVSYAAYDASGRVICSGNGSDLCLGRRR</sequence>
<evidence type="ECO:0000256" key="1">
    <source>
        <dbReference type="SAM" id="MobiDB-lite"/>
    </source>
</evidence>
<keyword evidence="4" id="KW-1185">Reference proteome</keyword>
<comment type="caution">
    <text evidence="3">The sequence shown here is derived from an EMBL/GenBank/DDBJ whole genome shotgun (WGS) entry which is preliminary data.</text>
</comment>
<protein>
    <submittedName>
        <fullName evidence="3">Uncharacterized protein</fullName>
    </submittedName>
</protein>
<keyword evidence="2" id="KW-1133">Transmembrane helix</keyword>
<proteinExistence type="predicted"/>
<gene>
    <name evidence="3" type="ORF">BDD21_3957</name>
</gene>
<dbReference type="Proteomes" id="UP000274556">
    <property type="component" value="Unassembled WGS sequence"/>
</dbReference>
<evidence type="ECO:0000313" key="3">
    <source>
        <dbReference type="EMBL" id="RKT46444.1"/>
    </source>
</evidence>
<feature type="transmembrane region" description="Helical" evidence="2">
    <location>
        <begin position="170"/>
        <end position="194"/>
    </location>
</feature>
<accession>A0A495VAY6</accession>
<dbReference type="OrthoDB" id="5755451at2"/>
<dbReference type="EMBL" id="RBXL01000001">
    <property type="protein sequence ID" value="RKT46444.1"/>
    <property type="molecule type" value="Genomic_DNA"/>
</dbReference>
<name>A0A495VAY6_9GAMM</name>
<dbReference type="RefSeq" id="WP_120798558.1">
    <property type="nucleotide sequence ID" value="NZ_RBXL01000001.1"/>
</dbReference>
<organism evidence="3 4">
    <name type="scientific">Thiocapsa rosea</name>
    <dbReference type="NCBI Taxonomy" id="69360"/>
    <lineage>
        <taxon>Bacteria</taxon>
        <taxon>Pseudomonadati</taxon>
        <taxon>Pseudomonadota</taxon>
        <taxon>Gammaproteobacteria</taxon>
        <taxon>Chromatiales</taxon>
        <taxon>Chromatiaceae</taxon>
        <taxon>Thiocapsa</taxon>
    </lineage>
</organism>
<dbReference type="AlphaFoldDB" id="A0A495VAY6"/>
<reference evidence="3 4" key="1">
    <citation type="submission" date="2018-10" db="EMBL/GenBank/DDBJ databases">
        <title>Genomic Encyclopedia of Archaeal and Bacterial Type Strains, Phase II (KMG-II): from individual species to whole genera.</title>
        <authorList>
            <person name="Goeker M."/>
        </authorList>
    </citation>
    <scope>NUCLEOTIDE SEQUENCE [LARGE SCALE GENOMIC DNA]</scope>
    <source>
        <strain evidence="3 4">DSM 235</strain>
    </source>
</reference>
<evidence type="ECO:0000313" key="4">
    <source>
        <dbReference type="Proteomes" id="UP000274556"/>
    </source>
</evidence>
<evidence type="ECO:0000256" key="2">
    <source>
        <dbReference type="SAM" id="Phobius"/>
    </source>
</evidence>
<keyword evidence="2" id="KW-0472">Membrane</keyword>
<feature type="region of interest" description="Disordered" evidence="1">
    <location>
        <begin position="602"/>
        <end position="650"/>
    </location>
</feature>
<keyword evidence="2" id="KW-0812">Transmembrane</keyword>